<dbReference type="PANTHER" id="PTHR28006">
    <property type="entry name" value="MONOPOLIN COMPLEX SUBUNIT CSM1"/>
    <property type="match status" value="1"/>
</dbReference>
<dbReference type="OrthoDB" id="2431049at2759"/>
<dbReference type="AlphaFoldDB" id="S2K6V2"/>
<dbReference type="GO" id="GO:0033551">
    <property type="term" value="C:monopolin complex"/>
    <property type="evidence" value="ECO:0007669"/>
    <property type="project" value="InterPro"/>
</dbReference>
<dbReference type="VEuPathDB" id="FungiDB:HMPREF1544_02038"/>
<dbReference type="InterPro" id="IPR038608">
    <property type="entry name" value="Csm1/Pcs1_C_sf"/>
</dbReference>
<dbReference type="InParanoid" id="S2K6V2"/>
<dbReference type="GO" id="GO:0045144">
    <property type="term" value="P:meiotic sister chromatid segregation"/>
    <property type="evidence" value="ECO:0007669"/>
    <property type="project" value="TreeGrafter"/>
</dbReference>
<dbReference type="GO" id="GO:0034506">
    <property type="term" value="C:chromosome, centromeric core domain"/>
    <property type="evidence" value="ECO:0007669"/>
    <property type="project" value="TreeGrafter"/>
</dbReference>
<dbReference type="FunCoup" id="S2K6V2">
    <property type="interactions" value="3"/>
</dbReference>
<keyword evidence="1" id="KW-0175">Coiled coil</keyword>
<dbReference type="CDD" id="cd23787">
    <property type="entry name" value="RWD_CSM1"/>
    <property type="match status" value="1"/>
</dbReference>
<dbReference type="Gene3D" id="3.90.1150.80">
    <property type="match status" value="1"/>
</dbReference>
<reference evidence="5" key="1">
    <citation type="submission" date="2013-05" db="EMBL/GenBank/DDBJ databases">
        <title>The Genome sequence of Mucor circinelloides f. circinelloides 1006PhL.</title>
        <authorList>
            <consortium name="The Broad Institute Genomics Platform"/>
            <person name="Cuomo C."/>
            <person name="Earl A."/>
            <person name="Findley K."/>
            <person name="Lee S.C."/>
            <person name="Walker B."/>
            <person name="Young S."/>
            <person name="Zeng Q."/>
            <person name="Gargeya S."/>
            <person name="Fitzgerald M."/>
            <person name="Haas B."/>
            <person name="Abouelleil A."/>
            <person name="Allen A.W."/>
            <person name="Alvarado L."/>
            <person name="Arachchi H.M."/>
            <person name="Berlin A.M."/>
            <person name="Chapman S.B."/>
            <person name="Gainer-Dewar J."/>
            <person name="Goldberg J."/>
            <person name="Griggs A."/>
            <person name="Gujja S."/>
            <person name="Hansen M."/>
            <person name="Howarth C."/>
            <person name="Imamovic A."/>
            <person name="Ireland A."/>
            <person name="Larimer J."/>
            <person name="McCowan C."/>
            <person name="Murphy C."/>
            <person name="Pearson M."/>
            <person name="Poon T.W."/>
            <person name="Priest M."/>
            <person name="Roberts A."/>
            <person name="Saif S."/>
            <person name="Shea T."/>
            <person name="Sisk P."/>
            <person name="Sykes S."/>
            <person name="Wortman J."/>
            <person name="Nusbaum C."/>
            <person name="Birren B."/>
        </authorList>
    </citation>
    <scope>NUCLEOTIDE SEQUENCE [LARGE SCALE GENOMIC DNA]</scope>
    <source>
        <strain evidence="5">1006PhL</strain>
    </source>
</reference>
<name>S2K6V2_MUCC1</name>
<feature type="domain" description="Monopolin complex subunit Csm1/Pcs1 C-terminal" evidence="3">
    <location>
        <begin position="286"/>
        <end position="365"/>
    </location>
</feature>
<dbReference type="PANTHER" id="PTHR28006:SF1">
    <property type="entry name" value="MONOPOLIN COMPLEX SUBUNIT CSM1"/>
    <property type="match status" value="1"/>
</dbReference>
<evidence type="ECO:0000313" key="5">
    <source>
        <dbReference type="Proteomes" id="UP000014254"/>
    </source>
</evidence>
<keyword evidence="5" id="KW-1185">Reference proteome</keyword>
<dbReference type="OMA" id="AYVFYSP"/>
<dbReference type="GO" id="GO:0051315">
    <property type="term" value="P:attachment of mitotic spindle microtubules to kinetochore"/>
    <property type="evidence" value="ECO:0007669"/>
    <property type="project" value="TreeGrafter"/>
</dbReference>
<dbReference type="GO" id="GO:0072686">
    <property type="term" value="C:mitotic spindle"/>
    <property type="evidence" value="ECO:0007669"/>
    <property type="project" value="TreeGrafter"/>
</dbReference>
<dbReference type="InterPro" id="IPR040349">
    <property type="entry name" value="Csm1/Pcs1"/>
</dbReference>
<dbReference type="eggNOG" id="ENOG502RUSK">
    <property type="taxonomic scope" value="Eukaryota"/>
</dbReference>
<dbReference type="GO" id="GO:0005730">
    <property type="term" value="C:nucleolus"/>
    <property type="evidence" value="ECO:0007669"/>
    <property type="project" value="TreeGrafter"/>
</dbReference>
<dbReference type="EMBL" id="KE123912">
    <property type="protein sequence ID" value="EPB91158.1"/>
    <property type="molecule type" value="Genomic_DNA"/>
</dbReference>
<evidence type="ECO:0000313" key="4">
    <source>
        <dbReference type="EMBL" id="EPB91158.1"/>
    </source>
</evidence>
<feature type="compositionally biased region" description="Polar residues" evidence="2">
    <location>
        <begin position="31"/>
        <end position="51"/>
    </location>
</feature>
<evidence type="ECO:0000259" key="3">
    <source>
        <dbReference type="Pfam" id="PF12539"/>
    </source>
</evidence>
<dbReference type="STRING" id="1220926.S2K6V2"/>
<sequence length="381" mass="44110">MAGEPSTYDTLERMTRDMENQEAISLPQRRLASTANNRIQLTKPKQTQPNDTKGKNTAYYDPLTLNRKNTNDTLNLIDKSFEHLPPTRRRTVQIKEIMAPQEPTENINHNNNFGGIDTHSNNRNEINRKRLAANEEEFTYLKEPRLQDPVNTYHTNEPSWNRHQYEEELRKAREQLQEYKEQLAETTIHCERLLNAKISEEKALENFQRGNQNTEEGYLELRDQVEILWNKSKGMDLALESDSIPQQQDETAKLKALVHQLETELEQRNAELNEQNKATTGNARHVLDLYEDLTGVSVRDTMTKNGITSYKCVITGGNGTLHFALSIGRGNNAYVFYSPTLDRHHDSELISKFPPFLKEDIEFARETLPNFFTKLSQCMNN</sequence>
<evidence type="ECO:0000256" key="1">
    <source>
        <dbReference type="SAM" id="Coils"/>
    </source>
</evidence>
<proteinExistence type="predicted"/>
<evidence type="ECO:0000256" key="2">
    <source>
        <dbReference type="SAM" id="MobiDB-lite"/>
    </source>
</evidence>
<organism evidence="4 5">
    <name type="scientific">Mucor circinelloides f. circinelloides (strain 1006PhL)</name>
    <name type="common">Mucormycosis agent</name>
    <name type="synonym">Calyptromyces circinelloides</name>
    <dbReference type="NCBI Taxonomy" id="1220926"/>
    <lineage>
        <taxon>Eukaryota</taxon>
        <taxon>Fungi</taxon>
        <taxon>Fungi incertae sedis</taxon>
        <taxon>Mucoromycota</taxon>
        <taxon>Mucoromycotina</taxon>
        <taxon>Mucoromycetes</taxon>
        <taxon>Mucorales</taxon>
        <taxon>Mucorineae</taxon>
        <taxon>Mucoraceae</taxon>
        <taxon>Mucor</taxon>
    </lineage>
</organism>
<accession>S2K6V2</accession>
<dbReference type="GO" id="GO:1990644">
    <property type="term" value="F:microtubule site clamp"/>
    <property type="evidence" value="ECO:0007669"/>
    <property type="project" value="TreeGrafter"/>
</dbReference>
<feature type="region of interest" description="Disordered" evidence="2">
    <location>
        <begin position="27"/>
        <end position="64"/>
    </location>
</feature>
<protein>
    <recommendedName>
        <fullName evidence="3">Monopolin complex subunit Csm1/Pcs1 C-terminal domain-containing protein</fullName>
    </recommendedName>
</protein>
<dbReference type="Proteomes" id="UP000014254">
    <property type="component" value="Unassembled WGS sequence"/>
</dbReference>
<dbReference type="Pfam" id="PF12539">
    <property type="entry name" value="Csm1"/>
    <property type="match status" value="1"/>
</dbReference>
<gene>
    <name evidence="4" type="ORF">HMPREF1544_02038</name>
</gene>
<dbReference type="InterPro" id="IPR020981">
    <property type="entry name" value="Csm1/Pcs1_C"/>
</dbReference>
<feature type="coiled-coil region" evidence="1">
    <location>
        <begin position="251"/>
        <end position="282"/>
    </location>
</feature>
<feature type="coiled-coil region" evidence="1">
    <location>
        <begin position="162"/>
        <end position="196"/>
    </location>
</feature>